<dbReference type="GO" id="GO:0009897">
    <property type="term" value="C:external side of plasma membrane"/>
    <property type="evidence" value="ECO:0007669"/>
    <property type="project" value="TreeGrafter"/>
</dbReference>
<keyword evidence="11" id="KW-0472">Membrane</keyword>
<keyword evidence="12" id="KW-1015">Disulfide bond</keyword>
<dbReference type="PROSITE" id="PS51470">
    <property type="entry name" value="FG_GAP"/>
    <property type="match status" value="3"/>
</dbReference>
<evidence type="ECO:0000256" key="6">
    <source>
        <dbReference type="ARBA" id="ARBA00022737"/>
    </source>
</evidence>
<organism evidence="18 19">
    <name type="scientific">Muraenolepis orangiensis</name>
    <name type="common">Patagonian moray cod</name>
    <dbReference type="NCBI Taxonomy" id="630683"/>
    <lineage>
        <taxon>Eukaryota</taxon>
        <taxon>Metazoa</taxon>
        <taxon>Chordata</taxon>
        <taxon>Craniata</taxon>
        <taxon>Vertebrata</taxon>
        <taxon>Euteleostomi</taxon>
        <taxon>Actinopterygii</taxon>
        <taxon>Neopterygii</taxon>
        <taxon>Teleostei</taxon>
        <taxon>Neoteleostei</taxon>
        <taxon>Acanthomorphata</taxon>
        <taxon>Zeiogadaria</taxon>
        <taxon>Gadariae</taxon>
        <taxon>Gadiformes</taxon>
        <taxon>Muraenolepidoidei</taxon>
        <taxon>Muraenolepididae</taxon>
        <taxon>Muraenolepis</taxon>
    </lineage>
</organism>
<proteinExistence type="inferred from homology"/>
<evidence type="ECO:0000256" key="16">
    <source>
        <dbReference type="RuleBase" id="RU003762"/>
    </source>
</evidence>
<keyword evidence="19" id="KW-1185">Reference proteome</keyword>
<evidence type="ECO:0000256" key="10">
    <source>
        <dbReference type="ARBA" id="ARBA00023037"/>
    </source>
</evidence>
<dbReference type="Pfam" id="PF01839">
    <property type="entry name" value="FG-GAP"/>
    <property type="match status" value="2"/>
</dbReference>
<dbReference type="SMART" id="SM00327">
    <property type="entry name" value="VWA"/>
    <property type="match status" value="1"/>
</dbReference>
<evidence type="ECO:0000256" key="13">
    <source>
        <dbReference type="ARBA" id="ARBA00023170"/>
    </source>
</evidence>
<dbReference type="InterPro" id="IPR013519">
    <property type="entry name" value="Int_alpha_beta-p"/>
</dbReference>
<dbReference type="EMBL" id="JANIIK010000110">
    <property type="protein sequence ID" value="KAJ3595911.1"/>
    <property type="molecule type" value="Genomic_DNA"/>
</dbReference>
<evidence type="ECO:0000256" key="2">
    <source>
        <dbReference type="ARBA" id="ARBA00008054"/>
    </source>
</evidence>
<protein>
    <recommendedName>
        <fullName evidence="17">VWFA domain-containing protein</fullName>
    </recommendedName>
</protein>
<evidence type="ECO:0000256" key="3">
    <source>
        <dbReference type="ARBA" id="ARBA00022692"/>
    </source>
</evidence>
<keyword evidence="14" id="KW-0325">Glycoprotein</keyword>
<dbReference type="InterPro" id="IPR032695">
    <property type="entry name" value="Integrin_dom_sf"/>
</dbReference>
<dbReference type="FunFam" id="3.40.50.410:FF:000012">
    <property type="entry name" value="Integrin, alpha 10"/>
    <property type="match status" value="1"/>
</dbReference>
<dbReference type="Gene3D" id="3.40.50.410">
    <property type="entry name" value="von Willebrand factor, type A domain"/>
    <property type="match status" value="1"/>
</dbReference>
<evidence type="ECO:0000256" key="15">
    <source>
        <dbReference type="PROSITE-ProRule" id="PRU00803"/>
    </source>
</evidence>
<evidence type="ECO:0000256" key="12">
    <source>
        <dbReference type="ARBA" id="ARBA00023157"/>
    </source>
</evidence>
<dbReference type="PRINTS" id="PR00453">
    <property type="entry name" value="VWFADOMAIN"/>
</dbReference>
<evidence type="ECO:0000256" key="11">
    <source>
        <dbReference type="ARBA" id="ARBA00023136"/>
    </source>
</evidence>
<keyword evidence="8 16" id="KW-0130">Cell adhesion</keyword>
<evidence type="ECO:0000256" key="14">
    <source>
        <dbReference type="ARBA" id="ARBA00023180"/>
    </source>
</evidence>
<dbReference type="InterPro" id="IPR048285">
    <property type="entry name" value="Integrin_alpha_Ig-like_2"/>
</dbReference>
<dbReference type="SUPFAM" id="SSF53300">
    <property type="entry name" value="vWA-like"/>
    <property type="match status" value="1"/>
</dbReference>
<evidence type="ECO:0000256" key="5">
    <source>
        <dbReference type="ARBA" id="ARBA00022729"/>
    </source>
</evidence>
<dbReference type="PRINTS" id="PR01185">
    <property type="entry name" value="INTEGRINA"/>
</dbReference>
<keyword evidence="10 16" id="KW-0401">Integrin</keyword>
<comment type="caution">
    <text evidence="18">The sequence shown here is derived from an EMBL/GenBank/DDBJ whole genome shotgun (WGS) entry which is preliminary data.</text>
</comment>
<accession>A0A9Q0DWP1</accession>
<keyword evidence="6" id="KW-0677">Repeat</keyword>
<dbReference type="InterPro" id="IPR002035">
    <property type="entry name" value="VWF_A"/>
</dbReference>
<dbReference type="SMART" id="SM00191">
    <property type="entry name" value="Int_alpha"/>
    <property type="match status" value="3"/>
</dbReference>
<dbReference type="InterPro" id="IPR000413">
    <property type="entry name" value="Integrin_alpha"/>
</dbReference>
<dbReference type="GO" id="GO:0098609">
    <property type="term" value="P:cell-cell adhesion"/>
    <property type="evidence" value="ECO:0007669"/>
    <property type="project" value="TreeGrafter"/>
</dbReference>
<keyword evidence="3" id="KW-0812">Transmembrane</keyword>
<dbReference type="InterPro" id="IPR013517">
    <property type="entry name" value="FG-GAP"/>
</dbReference>
<keyword evidence="9" id="KW-1133">Transmembrane helix</keyword>
<dbReference type="InterPro" id="IPR036465">
    <property type="entry name" value="vWFA_dom_sf"/>
</dbReference>
<gene>
    <name evidence="18" type="ORF">NHX12_002323</name>
</gene>
<dbReference type="AlphaFoldDB" id="A0A9Q0DWP1"/>
<keyword evidence="5" id="KW-0732">Signal</keyword>
<dbReference type="SUPFAM" id="SSF69179">
    <property type="entry name" value="Integrin domains"/>
    <property type="match status" value="2"/>
</dbReference>
<dbReference type="InterPro" id="IPR028994">
    <property type="entry name" value="Integrin_alpha_N"/>
</dbReference>
<dbReference type="GO" id="GO:0033627">
    <property type="term" value="P:cell adhesion mediated by integrin"/>
    <property type="evidence" value="ECO:0007669"/>
    <property type="project" value="TreeGrafter"/>
</dbReference>
<dbReference type="Pfam" id="PF20805">
    <property type="entry name" value="Integrin_A_Ig_2"/>
    <property type="match status" value="1"/>
</dbReference>
<dbReference type="OrthoDB" id="5317514at2759"/>
<dbReference type="PANTHER" id="PTHR23220">
    <property type="entry name" value="INTEGRIN ALPHA"/>
    <property type="match status" value="1"/>
</dbReference>
<feature type="repeat" description="FG-GAP" evidence="15">
    <location>
        <begin position="441"/>
        <end position="499"/>
    </location>
</feature>
<evidence type="ECO:0000256" key="8">
    <source>
        <dbReference type="ARBA" id="ARBA00022889"/>
    </source>
</evidence>
<dbReference type="GO" id="GO:0007229">
    <property type="term" value="P:integrin-mediated signaling pathway"/>
    <property type="evidence" value="ECO:0007669"/>
    <property type="project" value="UniProtKB-KW"/>
</dbReference>
<name>A0A9Q0DWP1_9TELE</name>
<feature type="repeat" description="FG-GAP" evidence="15">
    <location>
        <begin position="267"/>
        <end position="318"/>
    </location>
</feature>
<comment type="similarity">
    <text evidence="2 16">Belongs to the integrin alpha chain family.</text>
</comment>
<evidence type="ECO:0000256" key="1">
    <source>
        <dbReference type="ARBA" id="ARBA00004479"/>
    </source>
</evidence>
<dbReference type="GO" id="GO:0005178">
    <property type="term" value="F:integrin binding"/>
    <property type="evidence" value="ECO:0007669"/>
    <property type="project" value="TreeGrafter"/>
</dbReference>
<evidence type="ECO:0000313" key="18">
    <source>
        <dbReference type="EMBL" id="KAJ3595911.1"/>
    </source>
</evidence>
<dbReference type="SUPFAM" id="SSF69318">
    <property type="entry name" value="Integrin alpha N-terminal domain"/>
    <property type="match status" value="1"/>
</dbReference>
<keyword evidence="4" id="KW-0479">Metal-binding</keyword>
<dbReference type="GO" id="GO:0046872">
    <property type="term" value="F:metal ion binding"/>
    <property type="evidence" value="ECO:0007669"/>
    <property type="project" value="UniProtKB-KW"/>
</dbReference>
<dbReference type="GO" id="GO:0007160">
    <property type="term" value="P:cell-matrix adhesion"/>
    <property type="evidence" value="ECO:0007669"/>
    <property type="project" value="TreeGrafter"/>
</dbReference>
<dbReference type="PROSITE" id="PS50234">
    <property type="entry name" value="VWFA"/>
    <property type="match status" value="1"/>
</dbReference>
<feature type="domain" description="VWFA" evidence="17">
    <location>
        <begin position="93"/>
        <end position="257"/>
    </location>
</feature>
<keyword evidence="7" id="KW-0106">Calcium</keyword>
<dbReference type="PANTHER" id="PTHR23220:SF21">
    <property type="entry name" value="INTEGRIN ALPHA-11"/>
    <property type="match status" value="1"/>
</dbReference>
<dbReference type="Pfam" id="PF00092">
    <property type="entry name" value="VWA"/>
    <property type="match status" value="1"/>
</dbReference>
<comment type="subcellular location">
    <subcellularLocation>
        <location evidence="1 16">Membrane</location>
        <topology evidence="1 16">Single-pass type I membrane protein</topology>
    </subcellularLocation>
</comment>
<evidence type="ECO:0000256" key="4">
    <source>
        <dbReference type="ARBA" id="ARBA00022723"/>
    </source>
</evidence>
<dbReference type="Gene3D" id="2.130.10.130">
    <property type="entry name" value="Integrin alpha, N-terminal"/>
    <property type="match status" value="1"/>
</dbReference>
<reference evidence="18" key="1">
    <citation type="submission" date="2022-07" db="EMBL/GenBank/DDBJ databases">
        <title>Chromosome-level genome of Muraenolepis orangiensis.</title>
        <authorList>
            <person name="Kim J."/>
        </authorList>
    </citation>
    <scope>NUCLEOTIDE SEQUENCE</scope>
    <source>
        <strain evidence="18">KU_S4_2022</strain>
        <tissue evidence="18">Muscle</tissue>
    </source>
</reference>
<evidence type="ECO:0000259" key="17">
    <source>
        <dbReference type="PROSITE" id="PS50234"/>
    </source>
</evidence>
<dbReference type="GO" id="GO:0008305">
    <property type="term" value="C:integrin complex"/>
    <property type="evidence" value="ECO:0007669"/>
    <property type="project" value="InterPro"/>
</dbReference>
<sequence>MLVGAPFEVSGGQRTGDVYRCPLDVPRNCSRLHLGRMSLENVSERKDQMNLGMTLTSNPKDQSFVTCGPLWSHECGSSFYSTGICSRCETFMDIVIVLDGSNSIYPWYEVQTFLINILQSFYMGRGQTQVGVVQYGSRVVHEFTLSDYHSVEEVVAAARKVEQRGGEETRTALGINVARQEAFQRGGRSGARKVMIVITDGESHDSSELPLAVQLSRKDNITMYAIAEIRFIASDPDDQHFFKVTDESALKDIVGALGERIFSIEGTNTQGRRFGLQMAQAGFSTHLVQDGVLVGAVGAYDWNGAVLKETQRGKVIPPRSSYLEEFPDDLQNHAAYLGYAVGSMVTARKKQLYVAGAPRFNHTGKVIVFTMKNTGHLSILHTLPGQQIGSYFGSELTSVDLDGDGDTDVLLVAAPMYYSQGWERGRVYMYSLSPQNSLALQGVLEVTERAQNSRLGSALAAIPDMNGDGFGELVVGAPLEDDHRGALYIFYGESNKIQRTYKQKRFVLDLNSDGLVDLSVGALGGVVTLWSRSVLRIGSRVTFEPEKVNVFNKDCQRGGKQRRVPPRAVLDQSEDKMLLLSLLPGHELCQPISFYVQETADYGRPILVVMETGLQTPDDGPVLDPDWPSVLRTEPVLWYERQGAGPAWGGGVAWRAEQASVSVVESKRRRVVVSARLENSGENAYGPALFLSHSHNLLLSSILVKDQSHLQLECQAELANQRRCNISAPFMRSKAQLSFHVEFEFSPLVFLDHLEVVIETSSEGVERNPADNVNHLYLPLKYEVDLLFTRYPYTPVHQVQNLAVFPVSDLLLLLNVWAETFSGTLLLNITHYSTQPKVKFRSLEMLTSSYLQLDLNSSLFLEEDRPTRLVVLGVRKEVDYQLPLLVVLGSLGFFKRRTRKEAEEGAGPVVTNEKMAENLL</sequence>
<feature type="repeat" description="FG-GAP" evidence="15">
    <location>
        <begin position="378"/>
        <end position="439"/>
    </location>
</feature>
<evidence type="ECO:0000313" key="19">
    <source>
        <dbReference type="Proteomes" id="UP001148018"/>
    </source>
</evidence>
<evidence type="ECO:0000256" key="9">
    <source>
        <dbReference type="ARBA" id="ARBA00022989"/>
    </source>
</evidence>
<dbReference type="Proteomes" id="UP001148018">
    <property type="component" value="Unassembled WGS sequence"/>
</dbReference>
<evidence type="ECO:0000256" key="7">
    <source>
        <dbReference type="ARBA" id="ARBA00022837"/>
    </source>
</evidence>
<dbReference type="Gene3D" id="2.60.40.1510">
    <property type="entry name" value="ntegrin, alpha v. Chain A, domain 3"/>
    <property type="match status" value="1"/>
</dbReference>
<keyword evidence="13 16" id="KW-0675">Receptor</keyword>